<evidence type="ECO:0000313" key="3">
    <source>
        <dbReference type="Proteomes" id="UP001446871"/>
    </source>
</evidence>
<gene>
    <name evidence="2" type="ORF">PG996_007284</name>
</gene>
<proteinExistence type="predicted"/>
<dbReference type="Gene3D" id="3.30.70.100">
    <property type="match status" value="1"/>
</dbReference>
<name>A0ABR1VAD6_9PEZI</name>
<protein>
    <recommendedName>
        <fullName evidence="1">ABM domain-containing protein</fullName>
    </recommendedName>
</protein>
<dbReference type="Pfam" id="PF03992">
    <property type="entry name" value="ABM"/>
    <property type="match status" value="1"/>
</dbReference>
<dbReference type="SUPFAM" id="SSF54909">
    <property type="entry name" value="Dimeric alpha+beta barrel"/>
    <property type="match status" value="1"/>
</dbReference>
<dbReference type="PROSITE" id="PS51725">
    <property type="entry name" value="ABM"/>
    <property type="match status" value="1"/>
</dbReference>
<organism evidence="2 3">
    <name type="scientific">Apiospora saccharicola</name>
    <dbReference type="NCBI Taxonomy" id="335842"/>
    <lineage>
        <taxon>Eukaryota</taxon>
        <taxon>Fungi</taxon>
        <taxon>Dikarya</taxon>
        <taxon>Ascomycota</taxon>
        <taxon>Pezizomycotina</taxon>
        <taxon>Sordariomycetes</taxon>
        <taxon>Xylariomycetidae</taxon>
        <taxon>Amphisphaeriales</taxon>
        <taxon>Apiosporaceae</taxon>
        <taxon>Apiospora</taxon>
    </lineage>
</organism>
<reference evidence="2 3" key="1">
    <citation type="submission" date="2023-01" db="EMBL/GenBank/DDBJ databases">
        <title>Analysis of 21 Apiospora genomes using comparative genomics revels a genus with tremendous synthesis potential of carbohydrate active enzymes and secondary metabolites.</title>
        <authorList>
            <person name="Sorensen T."/>
        </authorList>
    </citation>
    <scope>NUCLEOTIDE SEQUENCE [LARGE SCALE GENOMIC DNA]</scope>
    <source>
        <strain evidence="2 3">CBS 83171</strain>
    </source>
</reference>
<evidence type="ECO:0000313" key="2">
    <source>
        <dbReference type="EMBL" id="KAK8068172.1"/>
    </source>
</evidence>
<dbReference type="InterPro" id="IPR011008">
    <property type="entry name" value="Dimeric_a/b-barrel"/>
</dbReference>
<dbReference type="InterPro" id="IPR007138">
    <property type="entry name" value="ABM_dom"/>
</dbReference>
<sequence>MASAAAPSSPSSSPDYSANGCSLHVTVHIAPENWPKFKAAMQPVYEKVIQEPECVYFEIYRSPEDPGTITWVENWTASPEWLKTVQIPKEYYKEYLEITRPMFIKPQEFKILHRLGREFLSIKDKQYASEF</sequence>
<dbReference type="EMBL" id="JAQQWM010000004">
    <property type="protein sequence ID" value="KAK8068172.1"/>
    <property type="molecule type" value="Genomic_DNA"/>
</dbReference>
<feature type="domain" description="ABM" evidence="1">
    <location>
        <begin position="21"/>
        <end position="112"/>
    </location>
</feature>
<comment type="caution">
    <text evidence="2">The sequence shown here is derived from an EMBL/GenBank/DDBJ whole genome shotgun (WGS) entry which is preliminary data.</text>
</comment>
<dbReference type="Proteomes" id="UP001446871">
    <property type="component" value="Unassembled WGS sequence"/>
</dbReference>
<accession>A0ABR1VAD6</accession>
<evidence type="ECO:0000259" key="1">
    <source>
        <dbReference type="PROSITE" id="PS51725"/>
    </source>
</evidence>
<keyword evidence="3" id="KW-1185">Reference proteome</keyword>